<dbReference type="InterPro" id="IPR007268">
    <property type="entry name" value="Rad9/Ddc1"/>
</dbReference>
<evidence type="ECO:0000256" key="3">
    <source>
        <dbReference type="ARBA" id="ARBA00022553"/>
    </source>
</evidence>
<dbReference type="FunFam" id="3.70.10.10:FF:000005">
    <property type="entry name" value="Cell cycle checkpoint control protein"/>
    <property type="match status" value="1"/>
</dbReference>
<keyword evidence="8" id="KW-0539">Nucleus</keyword>
<proteinExistence type="inferred from homology"/>
<reference evidence="12 13" key="1">
    <citation type="submission" date="2019-07" db="EMBL/GenBank/DDBJ databases">
        <title>Annotation for the trematode Paragonimus westermani.</title>
        <authorList>
            <person name="Choi Y.-J."/>
        </authorList>
    </citation>
    <scope>NUCLEOTIDE SEQUENCE [LARGE SCALE GENOMIC DNA]</scope>
    <source>
        <strain evidence="12">180907_Pwestermani</strain>
    </source>
</reference>
<evidence type="ECO:0000256" key="10">
    <source>
        <dbReference type="ARBA" id="ARBA00069752"/>
    </source>
</evidence>
<dbReference type="GO" id="GO:0006281">
    <property type="term" value="P:DNA repair"/>
    <property type="evidence" value="ECO:0007669"/>
    <property type="project" value="TreeGrafter"/>
</dbReference>
<dbReference type="GO" id="GO:0071479">
    <property type="term" value="P:cellular response to ionizing radiation"/>
    <property type="evidence" value="ECO:0007669"/>
    <property type="project" value="TreeGrafter"/>
</dbReference>
<dbReference type="Pfam" id="PF04139">
    <property type="entry name" value="Rad9"/>
    <property type="match status" value="1"/>
</dbReference>
<evidence type="ECO:0000256" key="4">
    <source>
        <dbReference type="ARBA" id="ARBA00022722"/>
    </source>
</evidence>
<comment type="subcellular location">
    <subcellularLocation>
        <location evidence="1">Nucleus</location>
    </subcellularLocation>
</comment>
<dbReference type="GO" id="GO:0031573">
    <property type="term" value="P:mitotic intra-S DNA damage checkpoint signaling"/>
    <property type="evidence" value="ECO:0007669"/>
    <property type="project" value="TreeGrafter"/>
</dbReference>
<comment type="similarity">
    <text evidence="2">Belongs to the rad9 family.</text>
</comment>
<evidence type="ECO:0000256" key="1">
    <source>
        <dbReference type="ARBA" id="ARBA00004123"/>
    </source>
</evidence>
<evidence type="ECO:0000313" key="13">
    <source>
        <dbReference type="Proteomes" id="UP000699462"/>
    </source>
</evidence>
<evidence type="ECO:0000256" key="7">
    <source>
        <dbReference type="ARBA" id="ARBA00022839"/>
    </source>
</evidence>
<keyword evidence="6" id="KW-0378">Hydrolase</keyword>
<evidence type="ECO:0000256" key="11">
    <source>
        <dbReference type="ARBA" id="ARBA00079896"/>
    </source>
</evidence>
<keyword evidence="5" id="KW-0227">DNA damage</keyword>
<dbReference type="Gene3D" id="3.70.10.10">
    <property type="match status" value="1"/>
</dbReference>
<dbReference type="EMBL" id="JTDF01001946">
    <property type="protein sequence ID" value="KAF8569332.1"/>
    <property type="molecule type" value="Genomic_DNA"/>
</dbReference>
<protein>
    <recommendedName>
        <fullName evidence="10">Cell cycle checkpoint control protein RAD9A</fullName>
    </recommendedName>
    <alternativeName>
        <fullName evidence="11">DNA repair exonuclease rad9 homolog A</fullName>
    </alternativeName>
</protein>
<evidence type="ECO:0000256" key="6">
    <source>
        <dbReference type="ARBA" id="ARBA00022801"/>
    </source>
</evidence>
<dbReference type="PANTHER" id="PTHR15237:SF0">
    <property type="entry name" value="CELL CYCLE CHECKPOINT CONTROL PROTEIN"/>
    <property type="match status" value="1"/>
</dbReference>
<keyword evidence="3" id="KW-0597">Phosphoprotein</keyword>
<organism evidence="12 13">
    <name type="scientific">Paragonimus westermani</name>
    <dbReference type="NCBI Taxonomy" id="34504"/>
    <lineage>
        <taxon>Eukaryota</taxon>
        <taxon>Metazoa</taxon>
        <taxon>Spiralia</taxon>
        <taxon>Lophotrochozoa</taxon>
        <taxon>Platyhelminthes</taxon>
        <taxon>Trematoda</taxon>
        <taxon>Digenea</taxon>
        <taxon>Plagiorchiida</taxon>
        <taxon>Troglotremata</taxon>
        <taxon>Troglotrematidae</taxon>
        <taxon>Paragonimus</taxon>
    </lineage>
</organism>
<dbReference type="SUPFAM" id="SSF55979">
    <property type="entry name" value="DNA clamp"/>
    <property type="match status" value="1"/>
</dbReference>
<dbReference type="GO" id="GO:0030896">
    <property type="term" value="C:checkpoint clamp complex"/>
    <property type="evidence" value="ECO:0007669"/>
    <property type="project" value="InterPro"/>
</dbReference>
<dbReference type="Proteomes" id="UP000699462">
    <property type="component" value="Unassembled WGS sequence"/>
</dbReference>
<gene>
    <name evidence="12" type="ORF">P879_01005</name>
</gene>
<keyword evidence="13" id="KW-1185">Reference proteome</keyword>
<name>A0A8T0DQ08_9TREM</name>
<dbReference type="OrthoDB" id="60092at2759"/>
<sequence>MKLSLHHTELKIFIRCINALSKLGHEIYFEWIQDGLILKTVNSSRSAYAAVTFKPIFFEKVSDISIQQTTRFKIPSRSCCNVFKLSAAIEKTVQKCRILLAHNDTLLVVQFFCKYGIVRTFNMTIIDCEHLEAIYSLEQSANHLVLSTKVLGEVLNNFRQSSEEITVILKDGECTFQNYILQGDPNNILTQLPLSACEFDAYLVGCTCELTFCQKELRALLTFCELISPILRIYCDRPGHPIIFACSHETRLSAQFVLATLPPDAYSAPTGSQRSSSVQPHLLASKTPVQIRRSTDASRSINISTASHSALPEFHNDVLGDEVTLLATLPSVTPADKLRQPETTHTPFLLASIENTNDLTHTQLVQPAVSPPGQPQLPSRPFSIPRVRQSVTSPLVIEPTDVSGPCTKKARCILFAHLEHSQENDLEVMSSEALDLELQQLTKDVAPKHGDLTLTSIVRRGDTPGRTVLVVDSDEEAG</sequence>
<accession>A0A8T0DQ08</accession>
<comment type="caution">
    <text evidence="12">The sequence shown here is derived from an EMBL/GenBank/DDBJ whole genome shotgun (WGS) entry which is preliminary data.</text>
</comment>
<keyword evidence="7" id="KW-0269">Exonuclease</keyword>
<dbReference type="PANTHER" id="PTHR15237">
    <property type="entry name" value="DNA REPAIR PROTEIN RAD9"/>
    <property type="match status" value="1"/>
</dbReference>
<evidence type="ECO:0000256" key="5">
    <source>
        <dbReference type="ARBA" id="ARBA00022763"/>
    </source>
</evidence>
<evidence type="ECO:0000256" key="2">
    <source>
        <dbReference type="ARBA" id="ARBA00008494"/>
    </source>
</evidence>
<evidence type="ECO:0000256" key="9">
    <source>
        <dbReference type="ARBA" id="ARBA00059283"/>
    </source>
</evidence>
<comment type="function">
    <text evidence="9">Component of the 9-1-1 cell-cycle checkpoint response complex that plays a major role in DNA repair. The 9-1-1 complex is recruited to DNA lesion upon damage by the RAD17-replication factor C (RFC) clamp loader complex. Acts then as a sliding clamp platform on DNA for several proteins involved in long-patch base excision repair (LP-BER). The 9-1-1 complex stimulates DNA polymerase beta (POLB) activity by increasing its affinity for the 3'-OH end of the primer-template and stabilizes POLB to those sites where LP-BER proceeds; endonuclease FEN1 cleavage activity on substrates with double, nick, or gap flaps of distinct sequences and lengths; and DNA ligase I (LIG1) on long-patch base excision repair substrates. The 9-1-1 complex is necessary for the recruitment of RHNO1 to sites of double-stranded breaks (DSB) occurring during the S phase. RAD9A possesses 3'-&gt;5' double stranded DNA exonuclease activity.</text>
</comment>
<evidence type="ECO:0000256" key="8">
    <source>
        <dbReference type="ARBA" id="ARBA00023242"/>
    </source>
</evidence>
<evidence type="ECO:0000313" key="12">
    <source>
        <dbReference type="EMBL" id="KAF8569332.1"/>
    </source>
</evidence>
<keyword evidence="4" id="KW-0540">Nuclease</keyword>
<dbReference type="GO" id="GO:0000076">
    <property type="term" value="P:DNA replication checkpoint signaling"/>
    <property type="evidence" value="ECO:0007669"/>
    <property type="project" value="TreeGrafter"/>
</dbReference>
<dbReference type="AlphaFoldDB" id="A0A8T0DQ08"/>
<dbReference type="InterPro" id="IPR046938">
    <property type="entry name" value="DNA_clamp_sf"/>
</dbReference>
<dbReference type="GO" id="GO:0004527">
    <property type="term" value="F:exonuclease activity"/>
    <property type="evidence" value="ECO:0007669"/>
    <property type="project" value="UniProtKB-KW"/>
</dbReference>